<keyword evidence="1" id="KW-0812">Transmembrane</keyword>
<keyword evidence="1" id="KW-0472">Membrane</keyword>
<organism evidence="2 3">
    <name type="scientific">Clostridium tepidum</name>
    <dbReference type="NCBI Taxonomy" id="1962263"/>
    <lineage>
        <taxon>Bacteria</taxon>
        <taxon>Bacillati</taxon>
        <taxon>Bacillota</taxon>
        <taxon>Clostridia</taxon>
        <taxon>Eubacteriales</taxon>
        <taxon>Clostridiaceae</taxon>
        <taxon>Clostridium</taxon>
    </lineage>
</organism>
<feature type="transmembrane region" description="Helical" evidence="1">
    <location>
        <begin position="6"/>
        <end position="24"/>
    </location>
</feature>
<protein>
    <submittedName>
        <fullName evidence="2">Uncharacterized protein</fullName>
    </submittedName>
</protein>
<evidence type="ECO:0000313" key="3">
    <source>
        <dbReference type="Proteomes" id="UP000190256"/>
    </source>
</evidence>
<dbReference type="OrthoDB" id="2680433at2"/>
<evidence type="ECO:0000313" key="2">
    <source>
        <dbReference type="EMBL" id="OOO63795.1"/>
    </source>
</evidence>
<comment type="caution">
    <text evidence="2">The sequence shown here is derived from an EMBL/GenBank/DDBJ whole genome shotgun (WGS) entry which is preliminary data.</text>
</comment>
<accession>A0A1S9I0P9</accession>
<dbReference type="EMBL" id="MRAE01000064">
    <property type="protein sequence ID" value="OOO63795.1"/>
    <property type="molecule type" value="Genomic_DNA"/>
</dbReference>
<dbReference type="Proteomes" id="UP000190256">
    <property type="component" value="Unassembled WGS sequence"/>
</dbReference>
<dbReference type="RefSeq" id="WP_078054814.1">
    <property type="nucleotide sequence ID" value="NZ_MRAE01000064.1"/>
</dbReference>
<proteinExistence type="predicted"/>
<dbReference type="InterPro" id="IPR024405">
    <property type="entry name" value="Phage_BhlA/UviB"/>
</dbReference>
<keyword evidence="1" id="KW-1133">Transmembrane helix</keyword>
<dbReference type="Pfam" id="PF10960">
    <property type="entry name" value="Holin_BhlA"/>
    <property type="match status" value="1"/>
</dbReference>
<evidence type="ECO:0000256" key="1">
    <source>
        <dbReference type="SAM" id="Phobius"/>
    </source>
</evidence>
<name>A0A1S9I0P9_9CLOT</name>
<dbReference type="AlphaFoldDB" id="A0A1S9I0P9"/>
<reference evidence="2 3" key="1">
    <citation type="submission" date="2016-12" db="EMBL/GenBank/DDBJ databases">
        <title>Clostridium tepidum sp. nov., a close relative of Clostridium sporogenes and Clostridium botulinum Group I.</title>
        <authorList>
            <person name="Dobritsa A.P."/>
            <person name="Kutumbaka K.K."/>
            <person name="Werner K."/>
            <person name="Wiedmann M."/>
            <person name="Asmus A."/>
            <person name="Samadpour M."/>
        </authorList>
    </citation>
    <scope>NUCLEOTIDE SEQUENCE [LARGE SCALE GENOMIC DNA]</scope>
    <source>
        <strain evidence="2 3">IEH 97212</strain>
    </source>
</reference>
<gene>
    <name evidence="2" type="ORF">BS638_13520</name>
</gene>
<sequence length="76" mass="9271">MENIFTIIANQSPLMAVMLVFWFYQRKDYKEFVDRVQEENSKREINYQETIKNLNLNLQKVDNIEEDVKDIKEKLK</sequence>